<evidence type="ECO:0000256" key="7">
    <source>
        <dbReference type="ARBA" id="ARBA00022833"/>
    </source>
</evidence>
<feature type="domain" description="Phorbol-ester/DAG-type" evidence="10">
    <location>
        <begin position="211"/>
        <end position="257"/>
    </location>
</feature>
<dbReference type="GO" id="GO:0008270">
    <property type="term" value="F:zinc ion binding"/>
    <property type="evidence" value="ECO:0007669"/>
    <property type="project" value="UniProtKB-KW"/>
</dbReference>
<dbReference type="PROSITE" id="PS50951">
    <property type="entry name" value="SARAH"/>
    <property type="match status" value="1"/>
</dbReference>
<dbReference type="PROSITE" id="PS50200">
    <property type="entry name" value="RA"/>
    <property type="match status" value="1"/>
</dbReference>
<dbReference type="SUPFAM" id="SSF54236">
    <property type="entry name" value="Ubiquitin-like"/>
    <property type="match status" value="1"/>
</dbReference>
<feature type="compositionally biased region" description="Basic and acidic residues" evidence="9">
    <location>
        <begin position="378"/>
        <end position="399"/>
    </location>
</feature>
<keyword evidence="8" id="KW-0206">Cytoskeleton</keyword>
<organism evidence="13 14">
    <name type="scientific">Tachysurus vachellii</name>
    <name type="common">Darkbarbel catfish</name>
    <name type="synonym">Pelteobagrus vachellii</name>
    <dbReference type="NCBI Taxonomy" id="175792"/>
    <lineage>
        <taxon>Eukaryota</taxon>
        <taxon>Metazoa</taxon>
        <taxon>Chordata</taxon>
        <taxon>Craniata</taxon>
        <taxon>Vertebrata</taxon>
        <taxon>Euteleostomi</taxon>
        <taxon>Actinopterygii</taxon>
        <taxon>Neopterygii</taxon>
        <taxon>Teleostei</taxon>
        <taxon>Ostariophysi</taxon>
        <taxon>Siluriformes</taxon>
        <taxon>Bagridae</taxon>
        <taxon>Tachysurus</taxon>
    </lineage>
</organism>
<dbReference type="CDD" id="cd21892">
    <property type="entry name" value="SARAH_RASSF5"/>
    <property type="match status" value="1"/>
</dbReference>
<dbReference type="Gene3D" id="3.10.20.90">
    <property type="entry name" value="Phosphatidylinositol 3-kinase Catalytic Subunit, Chain A, domain 1"/>
    <property type="match status" value="1"/>
</dbReference>
<evidence type="ECO:0000256" key="8">
    <source>
        <dbReference type="ARBA" id="ARBA00023212"/>
    </source>
</evidence>
<dbReference type="GO" id="GO:0005874">
    <property type="term" value="C:microtubule"/>
    <property type="evidence" value="ECO:0007669"/>
    <property type="project" value="UniProtKB-KW"/>
</dbReference>
<dbReference type="GO" id="GO:0007165">
    <property type="term" value="P:signal transduction"/>
    <property type="evidence" value="ECO:0007669"/>
    <property type="project" value="InterPro"/>
</dbReference>
<keyword evidence="2" id="KW-0963">Cytoplasm</keyword>
<evidence type="ECO:0000256" key="5">
    <source>
        <dbReference type="ARBA" id="ARBA00022723"/>
    </source>
</evidence>
<dbReference type="CDD" id="cd20886">
    <property type="entry name" value="C1_RASSF5"/>
    <property type="match status" value="1"/>
</dbReference>
<keyword evidence="14" id="KW-1185">Reference proteome</keyword>
<evidence type="ECO:0000259" key="11">
    <source>
        <dbReference type="PROSITE" id="PS50200"/>
    </source>
</evidence>
<evidence type="ECO:0000256" key="4">
    <source>
        <dbReference type="ARBA" id="ARBA00022701"/>
    </source>
</evidence>
<feature type="compositionally biased region" description="Low complexity" evidence="9">
    <location>
        <begin position="311"/>
        <end position="323"/>
    </location>
</feature>
<keyword evidence="3" id="KW-0597">Phosphoprotein</keyword>
<dbReference type="PANTHER" id="PTHR22738">
    <property type="entry name" value="RASSF"/>
    <property type="match status" value="1"/>
</dbReference>
<evidence type="ECO:0000256" key="3">
    <source>
        <dbReference type="ARBA" id="ARBA00022553"/>
    </source>
</evidence>
<feature type="compositionally biased region" description="Low complexity" evidence="9">
    <location>
        <begin position="116"/>
        <end position="126"/>
    </location>
</feature>
<dbReference type="SMART" id="SM00109">
    <property type="entry name" value="C1"/>
    <property type="match status" value="1"/>
</dbReference>
<dbReference type="FunFam" id="3.10.20.90:FF:000048">
    <property type="entry name" value="Ras association domain family member 1"/>
    <property type="match status" value="1"/>
</dbReference>
<feature type="region of interest" description="Disordered" evidence="9">
    <location>
        <begin position="375"/>
        <end position="399"/>
    </location>
</feature>
<evidence type="ECO:0000259" key="10">
    <source>
        <dbReference type="PROSITE" id="PS50081"/>
    </source>
</evidence>
<comment type="caution">
    <text evidence="13">The sequence shown here is derived from an EMBL/GenBank/DDBJ whole genome shotgun (WGS) entry which is preliminary data.</text>
</comment>
<dbReference type="PROSITE" id="PS00479">
    <property type="entry name" value="ZF_DAG_PE_1"/>
    <property type="match status" value="1"/>
</dbReference>
<dbReference type="InterPro" id="IPR011524">
    <property type="entry name" value="SARAH_dom"/>
</dbReference>
<name>A0AA88IXW3_TACVA</name>
<dbReference type="InterPro" id="IPR002219">
    <property type="entry name" value="PKC_DAG/PE"/>
</dbReference>
<evidence type="ECO:0000313" key="13">
    <source>
        <dbReference type="EMBL" id="KAK2821327.1"/>
    </source>
</evidence>
<dbReference type="AlphaFoldDB" id="A0AA88IXW3"/>
<evidence type="ECO:0000256" key="1">
    <source>
        <dbReference type="ARBA" id="ARBA00004245"/>
    </source>
</evidence>
<dbReference type="SUPFAM" id="SSF57889">
    <property type="entry name" value="Cysteine-rich domain"/>
    <property type="match status" value="1"/>
</dbReference>
<evidence type="ECO:0000256" key="2">
    <source>
        <dbReference type="ARBA" id="ARBA00022490"/>
    </source>
</evidence>
<feature type="compositionally biased region" description="Basic and acidic residues" evidence="9">
    <location>
        <begin position="79"/>
        <end position="89"/>
    </location>
</feature>
<proteinExistence type="predicted"/>
<dbReference type="Pfam" id="PF00130">
    <property type="entry name" value="C1_1"/>
    <property type="match status" value="1"/>
</dbReference>
<feature type="region of interest" description="Disordered" evidence="9">
    <location>
        <begin position="67"/>
        <end position="135"/>
    </location>
</feature>
<dbReference type="SMART" id="SM00314">
    <property type="entry name" value="RA"/>
    <property type="match status" value="1"/>
</dbReference>
<dbReference type="InterPro" id="IPR029071">
    <property type="entry name" value="Ubiquitin-like_domsf"/>
</dbReference>
<keyword evidence="5" id="KW-0479">Metal-binding</keyword>
<feature type="domain" description="SARAH" evidence="12">
    <location>
        <begin position="554"/>
        <end position="601"/>
    </location>
</feature>
<keyword evidence="7" id="KW-0862">Zinc</keyword>
<dbReference type="PROSITE" id="PS50081">
    <property type="entry name" value="ZF_DAG_PE_2"/>
    <property type="match status" value="1"/>
</dbReference>
<evidence type="ECO:0008006" key="15">
    <source>
        <dbReference type="Google" id="ProtNLM"/>
    </source>
</evidence>
<protein>
    <recommendedName>
        <fullName evidence="15">Ras association domain-containing protein 5</fullName>
    </recommendedName>
</protein>
<evidence type="ECO:0000256" key="9">
    <source>
        <dbReference type="SAM" id="MobiDB-lite"/>
    </source>
</evidence>
<dbReference type="Proteomes" id="UP001187315">
    <property type="component" value="Unassembled WGS sequence"/>
</dbReference>
<reference evidence="13" key="1">
    <citation type="submission" date="2023-08" db="EMBL/GenBank/DDBJ databases">
        <title>Pelteobagrus vachellii genome.</title>
        <authorList>
            <person name="Liu H."/>
        </authorList>
    </citation>
    <scope>NUCLEOTIDE SEQUENCE</scope>
    <source>
        <strain evidence="13">PRFRI_2022a</strain>
        <tissue evidence="13">Muscle</tissue>
    </source>
</reference>
<dbReference type="GO" id="GO:0005634">
    <property type="term" value="C:nucleus"/>
    <property type="evidence" value="ECO:0007669"/>
    <property type="project" value="TreeGrafter"/>
</dbReference>
<dbReference type="EMBL" id="JAVHJS010000022">
    <property type="protein sequence ID" value="KAK2821327.1"/>
    <property type="molecule type" value="Genomic_DNA"/>
</dbReference>
<dbReference type="PANTHER" id="PTHR22738:SF9">
    <property type="entry name" value="RAS ASSOCIATION DOMAIN-CONTAINING PROTEIN 5"/>
    <property type="match status" value="1"/>
</dbReference>
<comment type="subcellular location">
    <subcellularLocation>
        <location evidence="1">Cytoplasm</location>
        <location evidence="1">Cytoskeleton</location>
    </subcellularLocation>
</comment>
<feature type="region of interest" description="Disordered" evidence="9">
    <location>
        <begin position="302"/>
        <end position="323"/>
    </location>
</feature>
<sequence>MASVTLGQHPARHHLDSENLFFRKLANEGKKLMRKPSREKMTRERAGVAATEEVLLNNRISLDPGSRTALEMCDSTDAEPPRITDRTSDADGDPAAQRAPECASRDAAQAQTRSLADAQNANANNNGISRGYPRRSSAKYINELSHRSGGKRGKFRSLSADGDTLEGLQLERLMQGRRGVVKLLRTGQPRRQAWSIFDQDDPEVNDERGEGHRFVPFRVTQDWCDACNRLIKSMAFRCEYCSYTCHLECENHVRLDCNQGNGQKEETCSDSPGRTYSTAPPAKLYYYSKLMPCRAGILIFEPVNKPPKPPGEQSSSPPSSYHQPSHRLCLEWCRGPLEAPQMTGSNSMSSGYCSLDEENDDSAFFTAKTTFFRRSQSKQKDKNTAKEVEEEKQQSLTEEEVKAKIEEYNSQVTENGMNLAADGTYNGFIKVHMKLRRPVTVLEKDPNSSWNLENSSAEADTSDKRTSFYLPSEALKQLHVSSTTTVREVIEGLLRKYTVQDNPLKFALYKQMHRHGQDLFQKLPDSEYPLLLRLLAGPDLEKLSFVLKENETGEVEWDAFSMPELHNFLAILEKEERERVKQVELRYMTYRKKLINALEEVQNKPG</sequence>
<gene>
    <name evidence="13" type="ORF">Q7C36_020670</name>
</gene>
<dbReference type="Pfam" id="PF16517">
    <property type="entry name" value="Nore1-SARAH"/>
    <property type="match status" value="1"/>
</dbReference>
<accession>A0AA88IXW3</accession>
<dbReference type="Pfam" id="PF00788">
    <property type="entry name" value="RA"/>
    <property type="match status" value="1"/>
</dbReference>
<evidence type="ECO:0000259" key="12">
    <source>
        <dbReference type="PROSITE" id="PS50951"/>
    </source>
</evidence>
<dbReference type="Gene3D" id="1.20.5.110">
    <property type="match status" value="1"/>
</dbReference>
<dbReference type="InterPro" id="IPR046349">
    <property type="entry name" value="C1-like_sf"/>
</dbReference>
<keyword evidence="4" id="KW-0493">Microtubule</keyword>
<evidence type="ECO:0000313" key="14">
    <source>
        <dbReference type="Proteomes" id="UP001187315"/>
    </source>
</evidence>
<evidence type="ECO:0000256" key="6">
    <source>
        <dbReference type="ARBA" id="ARBA00022771"/>
    </source>
</evidence>
<dbReference type="InterPro" id="IPR033614">
    <property type="entry name" value="RASSF1-6"/>
</dbReference>
<dbReference type="InterPro" id="IPR000159">
    <property type="entry name" value="RA_dom"/>
</dbReference>
<keyword evidence="6" id="KW-0863">Zinc-finger</keyword>
<dbReference type="Gene3D" id="3.30.60.20">
    <property type="match status" value="1"/>
</dbReference>
<feature type="domain" description="Ras-associating" evidence="11">
    <location>
        <begin position="466"/>
        <end position="552"/>
    </location>
</feature>